<dbReference type="SMART" id="SM00421">
    <property type="entry name" value="HTH_LUXR"/>
    <property type="match status" value="1"/>
</dbReference>
<evidence type="ECO:0000259" key="3">
    <source>
        <dbReference type="PROSITE" id="PS50043"/>
    </source>
</evidence>
<keyword evidence="5" id="KW-1185">Reference proteome</keyword>
<organism evidence="4 5">
    <name type="scientific">Nakamurella multipartita (strain ATCC 700099 / DSM 44233 / CIP 104796 / JCM 9543 / NBRC 105858 / Y-104)</name>
    <name type="common">Microsphaera multipartita</name>
    <dbReference type="NCBI Taxonomy" id="479431"/>
    <lineage>
        <taxon>Bacteria</taxon>
        <taxon>Bacillati</taxon>
        <taxon>Actinomycetota</taxon>
        <taxon>Actinomycetes</taxon>
        <taxon>Nakamurellales</taxon>
        <taxon>Nakamurellaceae</taxon>
        <taxon>Nakamurella</taxon>
    </lineage>
</organism>
<dbReference type="STRING" id="479431.Namu_5213"/>
<dbReference type="Proteomes" id="UP000002218">
    <property type="component" value="Chromosome"/>
</dbReference>
<dbReference type="GO" id="GO:0005737">
    <property type="term" value="C:cytoplasm"/>
    <property type="evidence" value="ECO:0007669"/>
    <property type="project" value="TreeGrafter"/>
</dbReference>
<dbReference type="InterPro" id="IPR011990">
    <property type="entry name" value="TPR-like_helical_dom_sf"/>
</dbReference>
<evidence type="ECO:0000256" key="2">
    <source>
        <dbReference type="ARBA" id="ARBA00022840"/>
    </source>
</evidence>
<dbReference type="Pfam" id="PF13191">
    <property type="entry name" value="AAA_16"/>
    <property type="match status" value="1"/>
</dbReference>
<dbReference type="eggNOG" id="COG2909">
    <property type="taxonomic scope" value="Bacteria"/>
</dbReference>
<sequence length="867" mass="93512">MAVANYSRRVKLVERDHPFDVLRMAMVTAAAGEGAGVAVAGEPGIGKSALIAAACREGSGIRVLRASCDPLSTPRPLGPFRDLAGEAGFSADLAREPMLSEICELVFRALRAEPTILVIEDLHWIDAASVDVLRFLARRVPSMPVALLVSYRDHEIGPGHSARVLLDDFARLEQLTTVRLAALTVAGVGELLRSTALDPVRVHTLTGGNPFFVTEVVKEPDLPLPTSVRDAVLARTVPVSPTDVEVLQLVACAPDRLDDRALPALGVDLPTLRRLDRTGLLIRSRDGLVFRHELARQAVESTIPPGGAPQLHARLLAALEQIDPPDPAVLTHHAVGARDSARATRYARAAAQQATSAGSHTEAVAFYRTALTHLVGASAGERADLLLHLGFEEYMTNRLNAAIRTVSATFPLWQEAADPRGLATAHEEVAVFEYYNARRRQAEEHAERACAIAGEAGPELTFGQARATRGYLAYMRNDFDLALACHDDAGRIAETGQDQPLAIRTRLVRAAAALSGGDESARASLAQLIEAARNHNLDELASTGYSNLANLDVEQRRLRDAQHVLEQSLPFTDERDIPICRQWQTGVRSRLHFARGRFSAALEDADFVLHGDGMPLATVWPLLVTALAPLRQGTVRPTPDPLDAAWDLVGRIDEPLRRSAVFSALAERMWMTGVPDDRVIQDAPGELARLLDVPGTSWAAGDLAVWLARLGLLADPTVTVAEPFALTLVGQWDRAARWWHRAGESFAEAMAWADSPITADRVRAVELLDALGAVGSADRLRSGLRRDGVVAVPPRPRAATRANPAGLTNRQLDVAKLVARGFTNAEIADRLFISTKTADHHVSAVLAKLGVGNRRAVVVQADELGLG</sequence>
<keyword evidence="2" id="KW-0067">ATP-binding</keyword>
<dbReference type="InParanoid" id="C8XC85"/>
<evidence type="ECO:0000313" key="5">
    <source>
        <dbReference type="Proteomes" id="UP000002218"/>
    </source>
</evidence>
<dbReference type="Gene3D" id="1.25.40.10">
    <property type="entry name" value="Tetratricopeptide repeat domain"/>
    <property type="match status" value="1"/>
</dbReference>
<evidence type="ECO:0000256" key="1">
    <source>
        <dbReference type="ARBA" id="ARBA00022741"/>
    </source>
</evidence>
<name>C8XC85_NAKMY</name>
<dbReference type="InterPro" id="IPR000792">
    <property type="entry name" value="Tscrpt_reg_LuxR_C"/>
</dbReference>
<reference evidence="4 5" key="2">
    <citation type="journal article" date="2010" name="Stand. Genomic Sci.">
        <title>Complete genome sequence of Nakamurella multipartita type strain (Y-104).</title>
        <authorList>
            <person name="Tice H."/>
            <person name="Mayilraj S."/>
            <person name="Sims D."/>
            <person name="Lapidus A."/>
            <person name="Nolan M."/>
            <person name="Lucas S."/>
            <person name="Glavina Del Rio T."/>
            <person name="Copeland A."/>
            <person name="Cheng J.F."/>
            <person name="Meincke L."/>
            <person name="Bruce D."/>
            <person name="Goodwin L."/>
            <person name="Pitluck S."/>
            <person name="Ivanova N."/>
            <person name="Mavromatis K."/>
            <person name="Ovchinnikova G."/>
            <person name="Pati A."/>
            <person name="Chen A."/>
            <person name="Palaniappan K."/>
            <person name="Land M."/>
            <person name="Hauser L."/>
            <person name="Chang Y.J."/>
            <person name="Jeffries C.D."/>
            <person name="Detter J.C."/>
            <person name="Brettin T."/>
            <person name="Rohde M."/>
            <person name="Goker M."/>
            <person name="Bristow J."/>
            <person name="Eisen J.A."/>
            <person name="Markowitz V."/>
            <person name="Hugenholtz P."/>
            <person name="Kyrpides N.C."/>
            <person name="Klenk H.P."/>
            <person name="Chen F."/>
        </authorList>
    </citation>
    <scope>NUCLEOTIDE SEQUENCE [LARGE SCALE GENOMIC DNA]</scope>
    <source>
        <strain evidence="5">ATCC 700099 / DSM 44233 / CIP 104796 / JCM 9543 / NBRC 105858 / Y-104</strain>
    </source>
</reference>
<feature type="domain" description="HTH luxR-type" evidence="3">
    <location>
        <begin position="800"/>
        <end position="865"/>
    </location>
</feature>
<dbReference type="GO" id="GO:0003677">
    <property type="term" value="F:DNA binding"/>
    <property type="evidence" value="ECO:0007669"/>
    <property type="project" value="InterPro"/>
</dbReference>
<dbReference type="HOGENOM" id="CLU_006850_0_2_11"/>
<dbReference type="SUPFAM" id="SSF46894">
    <property type="entry name" value="C-terminal effector domain of the bipartite response regulators"/>
    <property type="match status" value="1"/>
</dbReference>
<dbReference type="Gene3D" id="1.10.10.10">
    <property type="entry name" value="Winged helix-like DNA-binding domain superfamily/Winged helix DNA-binding domain"/>
    <property type="match status" value="1"/>
</dbReference>
<evidence type="ECO:0000313" key="4">
    <source>
        <dbReference type="EMBL" id="ACV81479.1"/>
    </source>
</evidence>
<dbReference type="SUPFAM" id="SSF52540">
    <property type="entry name" value="P-loop containing nucleoside triphosphate hydrolases"/>
    <property type="match status" value="1"/>
</dbReference>
<dbReference type="EMBL" id="CP001737">
    <property type="protein sequence ID" value="ACV81479.1"/>
    <property type="molecule type" value="Genomic_DNA"/>
</dbReference>
<protein>
    <submittedName>
        <fullName evidence="4">Transcriptional regulator, LuxR family</fullName>
    </submittedName>
</protein>
<dbReference type="AlphaFoldDB" id="C8XC85"/>
<gene>
    <name evidence="4" type="ordered locus">Namu_5213</name>
</gene>
<dbReference type="Pfam" id="PF00196">
    <property type="entry name" value="GerE"/>
    <property type="match status" value="1"/>
</dbReference>
<keyword evidence="1" id="KW-0547">Nucleotide-binding</keyword>
<dbReference type="GO" id="GO:0006355">
    <property type="term" value="P:regulation of DNA-templated transcription"/>
    <property type="evidence" value="ECO:0007669"/>
    <property type="project" value="InterPro"/>
</dbReference>
<dbReference type="InterPro" id="IPR027417">
    <property type="entry name" value="P-loop_NTPase"/>
</dbReference>
<dbReference type="KEGG" id="nml:Namu_5213"/>
<dbReference type="PROSITE" id="PS50043">
    <property type="entry name" value="HTH_LUXR_2"/>
    <property type="match status" value="1"/>
</dbReference>
<dbReference type="InterPro" id="IPR041664">
    <property type="entry name" value="AAA_16"/>
</dbReference>
<accession>C8XC85</accession>
<dbReference type="SUPFAM" id="SSF48452">
    <property type="entry name" value="TPR-like"/>
    <property type="match status" value="2"/>
</dbReference>
<reference evidence="5" key="1">
    <citation type="submission" date="2009-09" db="EMBL/GenBank/DDBJ databases">
        <title>The complete genome of Nakamurella multipartita DSM 44233.</title>
        <authorList>
            <consortium name="US DOE Joint Genome Institute (JGI-PGF)"/>
            <person name="Lucas S."/>
            <person name="Copeland A."/>
            <person name="Lapidus A."/>
            <person name="Glavina del Rio T."/>
            <person name="Dalin E."/>
            <person name="Tice H."/>
            <person name="Bruce D."/>
            <person name="Goodwin L."/>
            <person name="Pitluck S."/>
            <person name="Kyrpides N."/>
            <person name="Mavromatis K."/>
            <person name="Ivanova N."/>
            <person name="Ovchinnikova G."/>
            <person name="Sims D."/>
            <person name="Meincke L."/>
            <person name="Brettin T."/>
            <person name="Detter J.C."/>
            <person name="Han C."/>
            <person name="Larimer F."/>
            <person name="Land M."/>
            <person name="Hauser L."/>
            <person name="Markowitz V."/>
            <person name="Cheng J.-F."/>
            <person name="Hugenholtz P."/>
            <person name="Woyke T."/>
            <person name="Wu D."/>
            <person name="Klenk H.-P."/>
            <person name="Eisen J.A."/>
        </authorList>
    </citation>
    <scope>NUCLEOTIDE SEQUENCE [LARGE SCALE GENOMIC DNA]</scope>
    <source>
        <strain evidence="5">ATCC 700099 / DSM 44233 / CIP 104796 / JCM 9543 / NBRC 105858 / Y-104</strain>
    </source>
</reference>
<dbReference type="InterPro" id="IPR016032">
    <property type="entry name" value="Sig_transdc_resp-reg_C-effctor"/>
</dbReference>
<dbReference type="PANTHER" id="PTHR16305">
    <property type="entry name" value="TESTICULAR SOLUBLE ADENYLYL CYCLASE"/>
    <property type="match status" value="1"/>
</dbReference>
<dbReference type="CDD" id="cd06170">
    <property type="entry name" value="LuxR_C_like"/>
    <property type="match status" value="1"/>
</dbReference>
<dbReference type="PRINTS" id="PR00038">
    <property type="entry name" value="HTHLUXR"/>
</dbReference>
<dbReference type="PANTHER" id="PTHR16305:SF35">
    <property type="entry name" value="TRANSCRIPTIONAL ACTIVATOR DOMAIN"/>
    <property type="match status" value="1"/>
</dbReference>
<dbReference type="InterPro" id="IPR036388">
    <property type="entry name" value="WH-like_DNA-bd_sf"/>
</dbReference>
<proteinExistence type="predicted"/>
<dbReference type="GO" id="GO:0005524">
    <property type="term" value="F:ATP binding"/>
    <property type="evidence" value="ECO:0007669"/>
    <property type="project" value="UniProtKB-KW"/>
</dbReference>
<dbReference type="GO" id="GO:0004016">
    <property type="term" value="F:adenylate cyclase activity"/>
    <property type="evidence" value="ECO:0007669"/>
    <property type="project" value="TreeGrafter"/>
</dbReference>